<proteinExistence type="predicted"/>
<protein>
    <submittedName>
        <fullName evidence="2">Uncharacterized protein</fullName>
    </submittedName>
</protein>
<feature type="signal peptide" evidence="1">
    <location>
        <begin position="1"/>
        <end position="30"/>
    </location>
</feature>
<evidence type="ECO:0000256" key="1">
    <source>
        <dbReference type="SAM" id="SignalP"/>
    </source>
</evidence>
<evidence type="ECO:0000313" key="2">
    <source>
        <dbReference type="EMBL" id="VFS47355.1"/>
    </source>
</evidence>
<evidence type="ECO:0000313" key="3">
    <source>
        <dbReference type="Proteomes" id="UP000373449"/>
    </source>
</evidence>
<dbReference type="AlphaFoldDB" id="A0A484ZGW9"/>
<feature type="chain" id="PRO_5019854773" evidence="1">
    <location>
        <begin position="31"/>
        <end position="229"/>
    </location>
</feature>
<name>A0A484ZGW9_9GAMM</name>
<dbReference type="EMBL" id="CAADJA010000002">
    <property type="protein sequence ID" value="VFS47355.1"/>
    <property type="molecule type" value="Genomic_DNA"/>
</dbReference>
<accession>A0A484ZGW9</accession>
<keyword evidence="1" id="KW-0732">Signal</keyword>
<dbReference type="RefSeq" id="WP_134531079.1">
    <property type="nucleotide sequence ID" value="NZ_CAADJA010000002.1"/>
</dbReference>
<organism evidence="2 3">
    <name type="scientific">Budvicia aquatica</name>
    <dbReference type="NCBI Taxonomy" id="82979"/>
    <lineage>
        <taxon>Bacteria</taxon>
        <taxon>Pseudomonadati</taxon>
        <taxon>Pseudomonadota</taxon>
        <taxon>Gammaproteobacteria</taxon>
        <taxon>Enterobacterales</taxon>
        <taxon>Budviciaceae</taxon>
        <taxon>Budvicia</taxon>
    </lineage>
</organism>
<dbReference type="Proteomes" id="UP000373449">
    <property type="component" value="Unassembled WGS sequence"/>
</dbReference>
<sequence>MKLRITKTAASVSCVLGVLTLMMGSVGVNAKLSPSTGTIEGRAPTATGTLSVLFPDGATSVTNNAVVNAAMKPSDFKVSTSVLTLQDLDGDTGLSSSLDTAAVTWVWTYNGIGLTSDQLAESFSANFSGKTLTVSASAPVTVSSLTGAPTTSGPQPLSSATYSLVVPVAPTVRVNGASFAINSDSHKPALVRRNSSSGWTGPARLVTAITRSPLTRLHRGSRLTPQRAS</sequence>
<gene>
    <name evidence="2" type="ORF">NCTC12282_02290</name>
</gene>
<reference evidence="2 3" key="1">
    <citation type="submission" date="2019-03" db="EMBL/GenBank/DDBJ databases">
        <authorList>
            <consortium name="Pathogen Informatics"/>
        </authorList>
    </citation>
    <scope>NUCLEOTIDE SEQUENCE [LARGE SCALE GENOMIC DNA]</scope>
    <source>
        <strain evidence="2 3">NCTC12282</strain>
    </source>
</reference>